<evidence type="ECO:0000313" key="2">
    <source>
        <dbReference type="Proteomes" id="UP000029868"/>
    </source>
</evidence>
<dbReference type="EMBL" id="JQEC01000002">
    <property type="protein sequence ID" value="KGJ97409.1"/>
    <property type="molecule type" value="Genomic_DNA"/>
</dbReference>
<evidence type="ECO:0000313" key="1">
    <source>
        <dbReference type="EMBL" id="KGJ97409.1"/>
    </source>
</evidence>
<dbReference type="AlphaFoldDB" id="A0A099L368"/>
<name>A0A099L368_COLPS</name>
<accession>A0A099L368</accession>
<reference evidence="1 2" key="1">
    <citation type="submission" date="2014-08" db="EMBL/GenBank/DDBJ databases">
        <title>Genomic and Phenotypic Diversity of Colwellia psychrerythraea strains from Disparate Marine Basins.</title>
        <authorList>
            <person name="Techtmann S.M."/>
            <person name="Stelling S.C."/>
            <person name="Utturkar S.M."/>
            <person name="Alshibli N."/>
            <person name="Harris A."/>
            <person name="Brown S.D."/>
            <person name="Hazen T.C."/>
        </authorList>
    </citation>
    <scope>NUCLEOTIDE SEQUENCE [LARGE SCALE GENOMIC DNA]</scope>
    <source>
        <strain evidence="1 2">GAB14E</strain>
    </source>
</reference>
<organism evidence="1 2">
    <name type="scientific">Colwellia psychrerythraea</name>
    <name type="common">Vibrio psychroerythus</name>
    <dbReference type="NCBI Taxonomy" id="28229"/>
    <lineage>
        <taxon>Bacteria</taxon>
        <taxon>Pseudomonadati</taxon>
        <taxon>Pseudomonadota</taxon>
        <taxon>Gammaproteobacteria</taxon>
        <taxon>Alteromonadales</taxon>
        <taxon>Colwelliaceae</taxon>
        <taxon>Colwellia</taxon>
    </lineage>
</organism>
<sequence>MNRLYLLYSAHTVQAYIGFKKHGLPLSFITGELYIKPCSIASSYQ</sequence>
<proteinExistence type="predicted"/>
<comment type="caution">
    <text evidence="1">The sequence shown here is derived from an EMBL/GenBank/DDBJ whole genome shotgun (WGS) entry which is preliminary data.</text>
</comment>
<gene>
    <name evidence="1" type="ORF">GAB14E_0998</name>
</gene>
<protein>
    <submittedName>
        <fullName evidence="1">Uncharacterized protein</fullName>
    </submittedName>
</protein>
<dbReference type="Proteomes" id="UP000029868">
    <property type="component" value="Unassembled WGS sequence"/>
</dbReference>
<dbReference type="PATRIC" id="fig|28229.3.peg.151"/>